<proteinExistence type="predicted"/>
<keyword evidence="3" id="KW-1185">Reference proteome</keyword>
<dbReference type="SUPFAM" id="SSF52047">
    <property type="entry name" value="RNI-like"/>
    <property type="match status" value="1"/>
</dbReference>
<dbReference type="PANTHER" id="PTHR20933">
    <property type="entry name" value="F-BOX ONLY PROTEIN 33"/>
    <property type="match status" value="1"/>
</dbReference>
<feature type="domain" description="F-box" evidence="1">
    <location>
        <begin position="7"/>
        <end position="54"/>
    </location>
</feature>
<evidence type="ECO:0000313" key="2">
    <source>
        <dbReference type="EMBL" id="ORY93949.1"/>
    </source>
</evidence>
<dbReference type="GO" id="GO:0031398">
    <property type="term" value="P:positive regulation of protein ubiquitination"/>
    <property type="evidence" value="ECO:0007669"/>
    <property type="project" value="TreeGrafter"/>
</dbReference>
<name>A0A1X2H7F2_SYNRA</name>
<dbReference type="InterPro" id="IPR036047">
    <property type="entry name" value="F-box-like_dom_sf"/>
</dbReference>
<dbReference type="Gene3D" id="1.20.1280.50">
    <property type="match status" value="1"/>
</dbReference>
<dbReference type="InParanoid" id="A0A1X2H7F2"/>
<protein>
    <recommendedName>
        <fullName evidence="1">F-box domain-containing protein</fullName>
    </recommendedName>
</protein>
<dbReference type="SUPFAM" id="SSF81383">
    <property type="entry name" value="F-box domain"/>
    <property type="match status" value="1"/>
</dbReference>
<comment type="caution">
    <text evidence="2">The sequence shown here is derived from an EMBL/GenBank/DDBJ whole genome shotgun (WGS) entry which is preliminary data.</text>
</comment>
<dbReference type="OrthoDB" id="2252477at2759"/>
<dbReference type="EMBL" id="MCGN01000008">
    <property type="protein sequence ID" value="ORY93949.1"/>
    <property type="molecule type" value="Genomic_DNA"/>
</dbReference>
<dbReference type="AlphaFoldDB" id="A0A1X2H7F2"/>
<organism evidence="2 3">
    <name type="scientific">Syncephalastrum racemosum</name>
    <name type="common">Filamentous fungus</name>
    <dbReference type="NCBI Taxonomy" id="13706"/>
    <lineage>
        <taxon>Eukaryota</taxon>
        <taxon>Fungi</taxon>
        <taxon>Fungi incertae sedis</taxon>
        <taxon>Mucoromycota</taxon>
        <taxon>Mucoromycotina</taxon>
        <taxon>Mucoromycetes</taxon>
        <taxon>Mucorales</taxon>
        <taxon>Syncephalastraceae</taxon>
        <taxon>Syncephalastrum</taxon>
    </lineage>
</organism>
<evidence type="ECO:0000313" key="3">
    <source>
        <dbReference type="Proteomes" id="UP000242180"/>
    </source>
</evidence>
<sequence length="488" mass="55110">MLQTDLEDFLEKFPTEILTPIFGTLHFKDRVECAKVCRRWRACLLNMPAVWSTIALDTAKHHQDANFLSGSQSCYLERVLERGHVRAFSLKGPGPGIMSALGLLGEEGCKSIEKLALEAEPVWDLPGLDAVIFRRICGPGLRDLKLVDIGLPADDDSWSLLFSFLTWEASIRLPLPQMLPQCPNLRLLQVDEGQITQSTLMTLTRQPCVWCPALQVLRITSQSLSSLSTDISYRVRNDTPGLKNLEIQGETLALSGQTAGKLIMQNYHTLEHLAFWLSTSDTQDNPSSARDLSQYVHSLADLLPLETFRLRGGSSGSRLLDCLAPKCPFLRKLELVSVYLNQHVLLRFLAACSQLTEVYMRSVSRDGEDGSYSHTPVSKVHSLPFLEKLEIIGCSALRRDFFQYLPQLDCLSSFILVSFMRVYGYDLEEFFASKTPNLEYAYLTKNLGISRQVIESLSQLPRLKVVRCREFPEEERRILLQSGIEVIY</sequence>
<reference evidence="2 3" key="1">
    <citation type="submission" date="2016-07" db="EMBL/GenBank/DDBJ databases">
        <title>Pervasive Adenine N6-methylation of Active Genes in Fungi.</title>
        <authorList>
            <consortium name="DOE Joint Genome Institute"/>
            <person name="Mondo S.J."/>
            <person name="Dannebaum R.O."/>
            <person name="Kuo R.C."/>
            <person name="Labutti K."/>
            <person name="Haridas S."/>
            <person name="Kuo A."/>
            <person name="Salamov A."/>
            <person name="Ahrendt S.R."/>
            <person name="Lipzen A."/>
            <person name="Sullivan W."/>
            <person name="Andreopoulos W.B."/>
            <person name="Clum A."/>
            <person name="Lindquist E."/>
            <person name="Daum C."/>
            <person name="Ramamoorthy G.K."/>
            <person name="Gryganskyi A."/>
            <person name="Culley D."/>
            <person name="Magnuson J.K."/>
            <person name="James T.Y."/>
            <person name="O'Malley M.A."/>
            <person name="Stajich J.E."/>
            <person name="Spatafora J.W."/>
            <person name="Visel A."/>
            <person name="Grigoriev I.V."/>
        </authorList>
    </citation>
    <scope>NUCLEOTIDE SEQUENCE [LARGE SCALE GENOMIC DNA]</scope>
    <source>
        <strain evidence="2 3">NRRL 2496</strain>
    </source>
</reference>
<gene>
    <name evidence="2" type="ORF">BCR43DRAFT_350468</name>
</gene>
<dbReference type="PROSITE" id="PS50181">
    <property type="entry name" value="FBOX"/>
    <property type="match status" value="1"/>
</dbReference>
<evidence type="ECO:0000259" key="1">
    <source>
        <dbReference type="PROSITE" id="PS50181"/>
    </source>
</evidence>
<dbReference type="Proteomes" id="UP000242180">
    <property type="component" value="Unassembled WGS sequence"/>
</dbReference>
<dbReference type="Gene3D" id="3.80.10.10">
    <property type="entry name" value="Ribonuclease Inhibitor"/>
    <property type="match status" value="1"/>
</dbReference>
<dbReference type="InterPro" id="IPR001810">
    <property type="entry name" value="F-box_dom"/>
</dbReference>
<accession>A0A1X2H7F2</accession>
<dbReference type="PANTHER" id="PTHR20933:SF4">
    <property type="entry name" value="F-BOX INVOLVED IN POLYQ PATHOGENESIS, ISOFORM A"/>
    <property type="match status" value="1"/>
</dbReference>
<dbReference type="Pfam" id="PF12937">
    <property type="entry name" value="F-box-like"/>
    <property type="match status" value="1"/>
</dbReference>
<dbReference type="SMART" id="SM00256">
    <property type="entry name" value="FBOX"/>
    <property type="match status" value="1"/>
</dbReference>
<dbReference type="InterPro" id="IPR032675">
    <property type="entry name" value="LRR_dom_sf"/>
</dbReference>